<evidence type="ECO:0000313" key="2">
    <source>
        <dbReference type="Proteomes" id="UP000275530"/>
    </source>
</evidence>
<dbReference type="RefSeq" id="WP_064985542.1">
    <property type="nucleotide sequence ID" value="NZ_CP033507.1"/>
</dbReference>
<protein>
    <submittedName>
        <fullName evidence="1">Uncharacterized protein</fullName>
    </submittedName>
</protein>
<dbReference type="EMBL" id="QZXA01000010">
    <property type="protein sequence ID" value="RJT30600.1"/>
    <property type="molecule type" value="Genomic_DNA"/>
</dbReference>
<reference evidence="1 2" key="1">
    <citation type="submission" date="2018-09" db="EMBL/GenBank/DDBJ databases">
        <title>Mesorhizobium carmichaelinearum sp. nov. isolated from Carmichaelinea spp. root nodules in New Zealand.</title>
        <authorList>
            <person name="De Meyer S.E."/>
        </authorList>
    </citation>
    <scope>NUCLEOTIDE SEQUENCE [LARGE SCALE GENOMIC DNA]</scope>
    <source>
        <strain evidence="1 2">LMG 28313</strain>
    </source>
</reference>
<keyword evidence="2" id="KW-1185">Reference proteome</keyword>
<evidence type="ECO:0000313" key="1">
    <source>
        <dbReference type="EMBL" id="RJT30600.1"/>
    </source>
</evidence>
<comment type="caution">
    <text evidence="1">The sequence shown here is derived from an EMBL/GenBank/DDBJ whole genome shotgun (WGS) entry which is preliminary data.</text>
</comment>
<sequence length="96" mass="9999">MIAALFKAALSPAGKALGALLLAGSLLGGLYAFAYSSGRAAGRVEQLQDTVAAYEKRTGIDNETDSLGRVDLCVELGGLRDECEQLRGLDAAAQRQ</sequence>
<proteinExistence type="predicted"/>
<dbReference type="Proteomes" id="UP000275530">
    <property type="component" value="Unassembled WGS sequence"/>
</dbReference>
<accession>A0A6M7TKE2</accession>
<organism evidence="1 2">
    <name type="scientific">Mesorhizobium jarvisii</name>
    <dbReference type="NCBI Taxonomy" id="1777867"/>
    <lineage>
        <taxon>Bacteria</taxon>
        <taxon>Pseudomonadati</taxon>
        <taxon>Pseudomonadota</taxon>
        <taxon>Alphaproteobacteria</taxon>
        <taxon>Hyphomicrobiales</taxon>
        <taxon>Phyllobacteriaceae</taxon>
        <taxon>Mesorhizobium</taxon>
    </lineage>
</organism>
<gene>
    <name evidence="1" type="ORF">D3242_24825</name>
</gene>
<dbReference type="AlphaFoldDB" id="A0A6M7TKE2"/>
<name>A0A6M7TKE2_9HYPH</name>